<reference evidence="1" key="1">
    <citation type="submission" date="2023-10" db="EMBL/GenBank/DDBJ databases">
        <title>Genome assembly of Pristionchus species.</title>
        <authorList>
            <person name="Yoshida K."/>
            <person name="Sommer R.J."/>
        </authorList>
    </citation>
    <scope>NUCLEOTIDE SEQUENCE</scope>
    <source>
        <strain evidence="1">RS0144</strain>
    </source>
</reference>
<evidence type="ECO:0000313" key="1">
    <source>
        <dbReference type="EMBL" id="GMS90229.1"/>
    </source>
</evidence>
<feature type="non-terminal residue" evidence="1">
    <location>
        <position position="1"/>
    </location>
</feature>
<gene>
    <name evidence="1" type="ORF">PENTCL1PPCAC_12404</name>
</gene>
<accession>A0AAV5T4M7</accession>
<keyword evidence="2" id="KW-1185">Reference proteome</keyword>
<dbReference type="EMBL" id="BTSX01000003">
    <property type="protein sequence ID" value="GMS90229.1"/>
    <property type="molecule type" value="Genomic_DNA"/>
</dbReference>
<proteinExistence type="predicted"/>
<dbReference type="Proteomes" id="UP001432027">
    <property type="component" value="Unassembled WGS sequence"/>
</dbReference>
<evidence type="ECO:0000313" key="2">
    <source>
        <dbReference type="Proteomes" id="UP001432027"/>
    </source>
</evidence>
<comment type="caution">
    <text evidence="1">The sequence shown here is derived from an EMBL/GenBank/DDBJ whole genome shotgun (WGS) entry which is preliminary data.</text>
</comment>
<sequence>TNNTGIFYPGIDKNAEVKFAIKRVANKYARFTKNAQNFDMSERVISDYKKSASSVEVYCEMTPQLHRILRKLRHVDIRFRIYDDLLKMMFLSKVPFNFCNQNYLLSKCLCDDLSSASFCLAYFHKHAAIALVNETLCDAYPSRLVTNAHQSSSFSIISFLLISFLSALRF</sequence>
<protein>
    <submittedName>
        <fullName evidence="1">Uncharacterized protein</fullName>
    </submittedName>
</protein>
<dbReference type="AlphaFoldDB" id="A0AAV5T4M7"/>
<organism evidence="1 2">
    <name type="scientific">Pristionchus entomophagus</name>
    <dbReference type="NCBI Taxonomy" id="358040"/>
    <lineage>
        <taxon>Eukaryota</taxon>
        <taxon>Metazoa</taxon>
        <taxon>Ecdysozoa</taxon>
        <taxon>Nematoda</taxon>
        <taxon>Chromadorea</taxon>
        <taxon>Rhabditida</taxon>
        <taxon>Rhabditina</taxon>
        <taxon>Diplogasteromorpha</taxon>
        <taxon>Diplogasteroidea</taxon>
        <taxon>Neodiplogasteridae</taxon>
        <taxon>Pristionchus</taxon>
    </lineage>
</organism>
<name>A0AAV5T4M7_9BILA</name>